<dbReference type="PANTHER" id="PTHR48098:SF1">
    <property type="entry name" value="DIACYLGLYCEROL ACYLTRANSFERASE_MYCOLYLTRANSFERASE AG85A"/>
    <property type="match status" value="1"/>
</dbReference>
<proteinExistence type="predicted"/>
<dbReference type="HOGENOM" id="CLU_037947_0_1_11"/>
<dbReference type="GO" id="GO:0016747">
    <property type="term" value="F:acyltransferase activity, transferring groups other than amino-acyl groups"/>
    <property type="evidence" value="ECO:0007669"/>
    <property type="project" value="TreeGrafter"/>
</dbReference>
<name>A0LSY0_ACIC1</name>
<keyword evidence="1" id="KW-0812">Transmembrane</keyword>
<protein>
    <submittedName>
        <fullName evidence="2">Putative esterase</fullName>
    </submittedName>
</protein>
<evidence type="ECO:0000313" key="2">
    <source>
        <dbReference type="EMBL" id="ABK52540.1"/>
    </source>
</evidence>
<evidence type="ECO:0000256" key="1">
    <source>
        <dbReference type="SAM" id="Phobius"/>
    </source>
</evidence>
<evidence type="ECO:0000313" key="3">
    <source>
        <dbReference type="Proteomes" id="UP000008221"/>
    </source>
</evidence>
<dbReference type="PANTHER" id="PTHR48098">
    <property type="entry name" value="ENTEROCHELIN ESTERASE-RELATED"/>
    <property type="match status" value="1"/>
</dbReference>
<keyword evidence="1" id="KW-1133">Transmembrane helix</keyword>
<keyword evidence="3" id="KW-1185">Reference proteome</keyword>
<accession>A0LSY0</accession>
<dbReference type="OrthoDB" id="3670437at2"/>
<dbReference type="InParanoid" id="A0LSY0"/>
<dbReference type="InterPro" id="IPR050583">
    <property type="entry name" value="Mycobacterial_A85_antigen"/>
</dbReference>
<feature type="transmembrane region" description="Helical" evidence="1">
    <location>
        <begin position="36"/>
        <end position="60"/>
    </location>
</feature>
<reference evidence="2 3" key="1">
    <citation type="journal article" date="2009" name="Genome Res.">
        <title>Complete genome of the cellulolytic thermophile Acidothermus cellulolyticus 11B provides insights into its ecophysiological and evolutionary adaptations.</title>
        <authorList>
            <person name="Barabote R.D."/>
            <person name="Xie G."/>
            <person name="Leu D.H."/>
            <person name="Normand P."/>
            <person name="Necsulea A."/>
            <person name="Daubin V."/>
            <person name="Medigue C."/>
            <person name="Adney W.S."/>
            <person name="Xu X.C."/>
            <person name="Lapidus A."/>
            <person name="Parales R.E."/>
            <person name="Detter C."/>
            <person name="Pujic P."/>
            <person name="Bruce D."/>
            <person name="Lavire C."/>
            <person name="Challacombe J.F."/>
            <person name="Brettin T.S."/>
            <person name="Berry A.M."/>
        </authorList>
    </citation>
    <scope>NUCLEOTIDE SEQUENCE [LARGE SCALE GENOMIC DNA]</scope>
    <source>
        <strain evidence="3">ATCC 43068 / DSM 8971 / 11B</strain>
    </source>
</reference>
<dbReference type="ESTHER" id="acic1-a0lsy0">
    <property type="family name" value="A85-Est-Putative"/>
</dbReference>
<dbReference type="KEGG" id="ace:Acel_0767"/>
<dbReference type="eggNOG" id="COG0627">
    <property type="taxonomic scope" value="Bacteria"/>
</dbReference>
<dbReference type="Pfam" id="PF00756">
    <property type="entry name" value="Esterase"/>
    <property type="match status" value="1"/>
</dbReference>
<gene>
    <name evidence="2" type="ordered locus">Acel_0767</name>
</gene>
<feature type="transmembrane region" description="Helical" evidence="1">
    <location>
        <begin position="6"/>
        <end position="29"/>
    </location>
</feature>
<dbReference type="InterPro" id="IPR029058">
    <property type="entry name" value="AB_hydrolase_fold"/>
</dbReference>
<dbReference type="Proteomes" id="UP000008221">
    <property type="component" value="Chromosome"/>
</dbReference>
<dbReference type="InterPro" id="IPR000801">
    <property type="entry name" value="Esterase-like"/>
</dbReference>
<dbReference type="SUPFAM" id="SSF53474">
    <property type="entry name" value="alpha/beta-Hydrolases"/>
    <property type="match status" value="1"/>
</dbReference>
<organism evidence="2 3">
    <name type="scientific">Acidothermus cellulolyticus (strain ATCC 43068 / DSM 8971 / 11B)</name>
    <dbReference type="NCBI Taxonomy" id="351607"/>
    <lineage>
        <taxon>Bacteria</taxon>
        <taxon>Bacillati</taxon>
        <taxon>Actinomycetota</taxon>
        <taxon>Actinomycetes</taxon>
        <taxon>Acidothermales</taxon>
        <taxon>Acidothermaceae</taxon>
        <taxon>Acidothermus</taxon>
    </lineage>
</organism>
<dbReference type="EMBL" id="CP000481">
    <property type="protein sequence ID" value="ABK52540.1"/>
    <property type="molecule type" value="Genomic_DNA"/>
</dbReference>
<dbReference type="Gene3D" id="3.40.50.1820">
    <property type="entry name" value="alpha/beta hydrolase"/>
    <property type="match status" value="1"/>
</dbReference>
<dbReference type="RefSeq" id="WP_011719603.1">
    <property type="nucleotide sequence ID" value="NC_008578.1"/>
</dbReference>
<sequence length="395" mass="41293">MNLSVISVGFVTGLAVVTATAWLGAVLIACRRRFGFAAATALVAAVLTVVTAADVVNAYYEYRPTIADVFGLARWTTLSSRQVALLTAPPSPSSSLAAREPNAAAAGRPRHAVLPVGQATRRAVAARGAVTSVAVTDGQTSFPVGRVLVYLPPQYFTDPTARFPTVYLLHGSPGEPADWLRSADAFHVGAELAGAGHPLILVFPPVGRSWSDDSECVDGAHEAVETYLIQHVVPTIDARFRTIPSRNDRSIGGLSAGGFCALNLGLRHRDLFSAVLDFSGYTHPTHQGGMAALFGHRPDLAAVVAANSPDRYAADLPALPPTRVFFACGAEEGGIAAAMRAMAATLGARGIPATMQRFPGGHTFAVWRPALAAALDWLTGVEETSTAPAIARPVV</sequence>
<keyword evidence="1" id="KW-0472">Membrane</keyword>
<dbReference type="AlphaFoldDB" id="A0LSY0"/>
<dbReference type="STRING" id="351607.Acel_0767"/>